<feature type="domain" description="Phosphoribosyltransferase" evidence="2">
    <location>
        <begin position="147"/>
        <end position="215"/>
    </location>
</feature>
<dbReference type="PANTHER" id="PTHR47505">
    <property type="entry name" value="DNA UTILIZATION PROTEIN YHGH"/>
    <property type="match status" value="1"/>
</dbReference>
<dbReference type="CDD" id="cd06223">
    <property type="entry name" value="PRTases_typeI"/>
    <property type="match status" value="1"/>
</dbReference>
<comment type="caution">
    <text evidence="3">The sequence shown here is derived from an EMBL/GenBank/DDBJ whole genome shotgun (WGS) entry which is preliminary data.</text>
</comment>
<dbReference type="Pfam" id="PF00156">
    <property type="entry name" value="Pribosyltran"/>
    <property type="match status" value="1"/>
</dbReference>
<comment type="similarity">
    <text evidence="1">Belongs to the ComF/GntX family.</text>
</comment>
<proteinExistence type="inferred from homology"/>
<dbReference type="Proteomes" id="UP000697472">
    <property type="component" value="Unassembled WGS sequence"/>
</dbReference>
<sequence>MNCLLCQESLTEKISFLDLLTIRQNQKTLCPTCQAGFEAISDNHCPSCFKSHQDTVCSDCLIWKEKGETISHESIYQYNQAMKDYMSRFKFMGDYLLKDVFKQDLKKALKAYKDFQVVPIPMDKENQKLRGFNQVEALLEAAGIPYLSLFEKEKVIKQSSKSRKERLVSKNPFQLRKDLPKLDKVIIVDDVYTTGATLLHAKTLLQEAGCSKVLTFSLAR</sequence>
<dbReference type="InterPro" id="IPR000836">
    <property type="entry name" value="PRTase_dom"/>
</dbReference>
<dbReference type="InterPro" id="IPR051910">
    <property type="entry name" value="ComF/GntX_DNA_util-trans"/>
</dbReference>
<keyword evidence="4" id="KW-1185">Reference proteome</keyword>
<gene>
    <name evidence="3" type="ORF">JOC28_000505</name>
</gene>
<dbReference type="SUPFAM" id="SSF53271">
    <property type="entry name" value="PRTase-like"/>
    <property type="match status" value="1"/>
</dbReference>
<dbReference type="EMBL" id="JAFBEH010000007">
    <property type="protein sequence ID" value="MBM7642211.1"/>
    <property type="molecule type" value="Genomic_DNA"/>
</dbReference>
<name>A0ABS2PQ82_9STRE</name>
<dbReference type="Gene3D" id="3.40.50.2020">
    <property type="match status" value="1"/>
</dbReference>
<dbReference type="PANTHER" id="PTHR47505:SF1">
    <property type="entry name" value="DNA UTILIZATION PROTEIN YHGH"/>
    <property type="match status" value="1"/>
</dbReference>
<evidence type="ECO:0000259" key="2">
    <source>
        <dbReference type="Pfam" id="PF00156"/>
    </source>
</evidence>
<evidence type="ECO:0000313" key="3">
    <source>
        <dbReference type="EMBL" id="MBM7642211.1"/>
    </source>
</evidence>
<accession>A0ABS2PQ82</accession>
<reference evidence="3 4" key="1">
    <citation type="submission" date="2021-01" db="EMBL/GenBank/DDBJ databases">
        <title>Genomic Encyclopedia of Type Strains, Phase IV (KMG-IV): sequencing the most valuable type-strain genomes for metagenomic binning, comparative biology and taxonomic classification.</title>
        <authorList>
            <person name="Goeker M."/>
        </authorList>
    </citation>
    <scope>NUCLEOTIDE SEQUENCE [LARGE SCALE GENOMIC DNA]</scope>
    <source>
        <strain evidence="3 4">DSM 27382</strain>
    </source>
</reference>
<dbReference type="InterPro" id="IPR029057">
    <property type="entry name" value="PRTase-like"/>
</dbReference>
<dbReference type="RefSeq" id="WP_205009065.1">
    <property type="nucleotide sequence ID" value="NZ_JAFBEH010000007.1"/>
</dbReference>
<protein>
    <submittedName>
        <fullName evidence="3">Competence protein ComFC</fullName>
    </submittedName>
</protein>
<evidence type="ECO:0000313" key="4">
    <source>
        <dbReference type="Proteomes" id="UP000697472"/>
    </source>
</evidence>
<evidence type="ECO:0000256" key="1">
    <source>
        <dbReference type="ARBA" id="ARBA00008007"/>
    </source>
</evidence>
<organism evidence="3 4">
    <name type="scientific">Streptococcus loxodontisalivarius</name>
    <dbReference type="NCBI Taxonomy" id="1349415"/>
    <lineage>
        <taxon>Bacteria</taxon>
        <taxon>Bacillati</taxon>
        <taxon>Bacillota</taxon>
        <taxon>Bacilli</taxon>
        <taxon>Lactobacillales</taxon>
        <taxon>Streptococcaceae</taxon>
        <taxon>Streptococcus</taxon>
    </lineage>
</organism>